<name>A0AAI9BZ87_STEMA</name>
<reference evidence="1" key="1">
    <citation type="submission" date="2022-07" db="EMBL/GenBank/DDBJ databases">
        <authorList>
            <consortium name="DAFM: The Division of Animal and Food Microbiology"/>
        </authorList>
    </citation>
    <scope>NUCLEOTIDE SEQUENCE</scope>
    <source>
        <strain evidence="1">19MO01SH01-2</strain>
    </source>
</reference>
<sequence>MAKPETKHPSREEWQRFDEALASPWAGGVEVLADGHRLQIAVRQIKPLKFAVLVYVDGQIKQEFCNAGNAIGLKFYRPRTVCGYTRADQARMQKDWGKRWTKAQVKKATVVVNDPRWGSPSALRRHLVKTCTEIHLVRIGWPEKAEAAE</sequence>
<dbReference type="EMBL" id="ABLOJW010000003">
    <property type="protein sequence ID" value="EKT4091234.1"/>
    <property type="molecule type" value="Genomic_DNA"/>
</dbReference>
<accession>A0AAI9BZ87</accession>
<dbReference type="Proteomes" id="UP001218208">
    <property type="component" value="Unassembled WGS sequence"/>
</dbReference>
<evidence type="ECO:0000313" key="2">
    <source>
        <dbReference type="Proteomes" id="UP001218208"/>
    </source>
</evidence>
<dbReference type="AlphaFoldDB" id="A0AAI9BZ87"/>
<proteinExistence type="predicted"/>
<comment type="caution">
    <text evidence="1">The sequence shown here is derived from an EMBL/GenBank/DDBJ whole genome shotgun (WGS) entry which is preliminary data.</text>
</comment>
<gene>
    <name evidence="1" type="ORF">QEG23_000714</name>
</gene>
<protein>
    <submittedName>
        <fullName evidence="1">Uncharacterized protein</fullName>
    </submittedName>
</protein>
<evidence type="ECO:0000313" key="1">
    <source>
        <dbReference type="EMBL" id="EKT4091234.1"/>
    </source>
</evidence>
<organism evidence="1 2">
    <name type="scientific">Stenotrophomonas maltophilia</name>
    <name type="common">Pseudomonas maltophilia</name>
    <name type="synonym">Xanthomonas maltophilia</name>
    <dbReference type="NCBI Taxonomy" id="40324"/>
    <lineage>
        <taxon>Bacteria</taxon>
        <taxon>Pseudomonadati</taxon>
        <taxon>Pseudomonadota</taxon>
        <taxon>Gammaproteobacteria</taxon>
        <taxon>Lysobacterales</taxon>
        <taxon>Lysobacteraceae</taxon>
        <taxon>Stenotrophomonas</taxon>
        <taxon>Stenotrophomonas maltophilia group</taxon>
    </lineage>
</organism>